<proteinExistence type="predicted"/>
<protein>
    <submittedName>
        <fullName evidence="1">Putative secreted protein</fullName>
    </submittedName>
</protein>
<organism evidence="1">
    <name type="scientific">Anopheles marajoara</name>
    <dbReference type="NCBI Taxonomy" id="58244"/>
    <lineage>
        <taxon>Eukaryota</taxon>
        <taxon>Metazoa</taxon>
        <taxon>Ecdysozoa</taxon>
        <taxon>Arthropoda</taxon>
        <taxon>Hexapoda</taxon>
        <taxon>Insecta</taxon>
        <taxon>Pterygota</taxon>
        <taxon>Neoptera</taxon>
        <taxon>Endopterygota</taxon>
        <taxon>Diptera</taxon>
        <taxon>Nematocera</taxon>
        <taxon>Culicoidea</taxon>
        <taxon>Culicidae</taxon>
        <taxon>Anophelinae</taxon>
        <taxon>Anopheles</taxon>
    </lineage>
</organism>
<dbReference type="AlphaFoldDB" id="A0A2M4C6N7"/>
<accession>A0A2M4C6N7</accession>
<dbReference type="EMBL" id="GGFJ01011670">
    <property type="protein sequence ID" value="MBW60811.1"/>
    <property type="molecule type" value="Transcribed_RNA"/>
</dbReference>
<reference evidence="1" key="1">
    <citation type="submission" date="2018-01" db="EMBL/GenBank/DDBJ databases">
        <title>An insight into the sialome of Amazonian anophelines.</title>
        <authorList>
            <person name="Ribeiro J.M."/>
            <person name="Scarpassa V."/>
            <person name="Calvo E."/>
        </authorList>
    </citation>
    <scope>NUCLEOTIDE SEQUENCE</scope>
    <source>
        <tissue evidence="1">Salivary glands</tissue>
    </source>
</reference>
<name>A0A2M4C6N7_9DIPT</name>
<sequence>MQSSLSSSFPASSSGMSSSASSLQSSVVAAAASDCLPTPSTLSSWMLCSSSPSSLASFANSSPFSPEPPLPAASCCSVLVTDEDDAGLPPLLALPPSSIFFGASLPLDSLSFLFFGAVSSRISSNSSLIVEIVNCFAFRSMSSRLGLDLQFFMCTTESR</sequence>
<evidence type="ECO:0000313" key="1">
    <source>
        <dbReference type="EMBL" id="MBW60811.1"/>
    </source>
</evidence>